<dbReference type="Pfam" id="PF05939">
    <property type="entry name" value="Phage_min_tail"/>
    <property type="match status" value="1"/>
</dbReference>
<evidence type="ECO:0000313" key="2">
    <source>
        <dbReference type="Proteomes" id="UP000245551"/>
    </source>
</evidence>
<dbReference type="AlphaFoldDB" id="A0A2T8WJG9"/>
<dbReference type="EMBL" id="QDLV01000128">
    <property type="protein sequence ID" value="PVJ38551.1"/>
    <property type="molecule type" value="Genomic_DNA"/>
</dbReference>
<sequence>MMKTFHWKVDPDMGVDSEPQVAVVKFGDGYEQRRVTGLNSNLKKYSVTIRTKRQDAGYLEDFLSEHNGVKAFLWTPPYGYRQIKVVCRKWSVKAGLLKTTFTATFEQVVA</sequence>
<dbReference type="RefSeq" id="WP_023261951.1">
    <property type="nucleotide sequence ID" value="NZ_QDLV01000128.1"/>
</dbReference>
<evidence type="ECO:0000313" key="1">
    <source>
        <dbReference type="EMBL" id="PVJ38551.1"/>
    </source>
</evidence>
<name>A0A2T8WJG9_SALET</name>
<comment type="caution">
    <text evidence="1">The sequence shown here is derived from an EMBL/GenBank/DDBJ whole genome shotgun (WGS) entry which is preliminary data.</text>
</comment>
<protein>
    <submittedName>
        <fullName evidence="1">Phage tail protein</fullName>
    </submittedName>
</protein>
<accession>A0A2T8WJG9</accession>
<organism evidence="1 2">
    <name type="scientific">Salmonella enterica subsp. enterica serovar Gaminara</name>
    <dbReference type="NCBI Taxonomy" id="913070"/>
    <lineage>
        <taxon>Bacteria</taxon>
        <taxon>Pseudomonadati</taxon>
        <taxon>Pseudomonadota</taxon>
        <taxon>Gammaproteobacteria</taxon>
        <taxon>Enterobacterales</taxon>
        <taxon>Enterobacteriaceae</taxon>
        <taxon>Salmonella</taxon>
    </lineage>
</organism>
<dbReference type="InterPro" id="IPR010265">
    <property type="entry name" value="Phage_lambda_TipM"/>
</dbReference>
<reference evidence="1 2" key="1">
    <citation type="submission" date="2018-04" db="EMBL/GenBank/DDBJ databases">
        <title>Serotype diversity and antimicrobial resistance among Salmonella enterica isolated from patients at an equine referral hospital.</title>
        <authorList>
            <person name="Leon I.M."/>
            <person name="Lawhon S.D."/>
            <person name="Norman K.N."/>
            <person name="Threadgill D.S."/>
            <person name="Ohta N."/>
            <person name="Vinasco J."/>
            <person name="Scott H.M."/>
        </authorList>
    </citation>
    <scope>NUCLEOTIDE SEQUENCE [LARGE SCALE GENOMIC DNA]</scope>
    <source>
        <strain evidence="1 2">230</strain>
    </source>
</reference>
<proteinExistence type="predicted"/>
<gene>
    <name evidence="1" type="ORF">C4855_28225</name>
</gene>
<dbReference type="Proteomes" id="UP000245551">
    <property type="component" value="Unassembled WGS sequence"/>
</dbReference>